<dbReference type="Proteomes" id="UP000434052">
    <property type="component" value="Unassembled WGS sequence"/>
</dbReference>
<reference evidence="2 3" key="1">
    <citation type="submission" date="2018-06" db="EMBL/GenBank/DDBJ databases">
        <title>Complete genome of Desulfovibrio marinus P48SEP.</title>
        <authorList>
            <person name="Crispim J.S."/>
            <person name="Vidigal P.M.P."/>
            <person name="Silva L.C.F."/>
            <person name="Araujo L.C."/>
            <person name="Laguardia C.N."/>
            <person name="Dias R.S."/>
            <person name="Sousa M.P."/>
            <person name="Paula S.O."/>
            <person name="Silva C."/>
        </authorList>
    </citation>
    <scope>NUCLEOTIDE SEQUENCE [LARGE SCALE GENOMIC DNA]</scope>
    <source>
        <strain evidence="2 3">P48SEP</strain>
    </source>
</reference>
<feature type="region of interest" description="Disordered" evidence="1">
    <location>
        <begin position="1192"/>
        <end position="1228"/>
    </location>
</feature>
<organism evidence="2 3">
    <name type="scientific">Oceanidesulfovibrio marinus</name>
    <dbReference type="NCBI Taxonomy" id="370038"/>
    <lineage>
        <taxon>Bacteria</taxon>
        <taxon>Pseudomonadati</taxon>
        <taxon>Thermodesulfobacteriota</taxon>
        <taxon>Desulfovibrionia</taxon>
        <taxon>Desulfovibrionales</taxon>
        <taxon>Desulfovibrionaceae</taxon>
        <taxon>Oceanidesulfovibrio</taxon>
    </lineage>
</organism>
<evidence type="ECO:0008006" key="4">
    <source>
        <dbReference type="Google" id="ProtNLM"/>
    </source>
</evidence>
<comment type="caution">
    <text evidence="2">The sequence shown here is derived from an EMBL/GenBank/DDBJ whole genome shotgun (WGS) entry which is preliminary data.</text>
</comment>
<evidence type="ECO:0000313" key="3">
    <source>
        <dbReference type="Proteomes" id="UP000434052"/>
    </source>
</evidence>
<sequence length="1228" mass="135847">MSAAAQEFVRVILRETPTAPSRQLALRVLEKLGASRPDALNRLEEMPCIISQRINRDTAERLAALLRERGAVVDLEAVQVPTWVAQTTSPTPRAAPSAHAANPAPRPDASSNYVIDQDDDEPEGPGLLRRIFRWGLVGAAALCLALFVVWKTAPELLRDYLPVPVPLAPTARATPKPTPNPFTQPPRQTVSAVEYMPGGLRPLRWRQMSFQDIAFVDQPQYWKDALLLDPDRRLANVFSCLLDLYHVWPPARTDSAGPDGLTADIRYDATRIRASLQRDGAELDAVELPYDADFANWLQAYEQWITLLEKHAGPLPSYSVPPQKALAMADDLLNQGEPRALFLGLAALNGLGVEHGPHPALLRRAVRGYALMLMGLPDDPLARMEPLATRGVAFLAMARHAAPDNAPGGLVRDEGLLALAMGYASHAQMQGALLASQDIAPRDDADQLMDLALNADCAGLADAALDETRAAKSTLAPILYMDLLAQAGEHGRIGGYVNAGRAFLPLALPVLAALADDASLAERLNLTFFTLEYVNHVVGRPNEPGGWLETDADVDEDEFPDMRRFAARLTLWDPLAGGGDGPFATAAECRNVMQSYYESILYNFHHTHTFSRGVAEEGREILEDFATAMDNHPLVIAMNARTLQSAGRHKDAEAAISPLFKSPECTPFLVEGNEFLIFPAQETASRPWLAQILDSRPSGLAEWAEQIDEQSKTRAASALRRAIRLNPAYGDRAVFLAELEGDEAVLRASLNGMNPKAVTTGRLLRKAGDFYAEHGGNGLDHALACYRQAISLNPGDRILMRNTLRVMKKLEMWDEAEKLYLDQMGEQMSKNTVGAYNTRCTLGVLYIEHDQPEKALQLVGHNVDSAIGAVMATTAQALARMGENERSDEIFRALHERYPTASFYYAYNLESLILADRIDEAAAFAQTRAEDNTHIPRRWVSDTMVELTKHMPYDQAVQRIGAFSKAVNRGKGLPWWFAQDAIEKLLAANRPEAALAYMEHASFTNAGPTGKILRYMVLAAHPGYGEDAALRDLRSSTRGKMYLGVATGLMERQYYRPVMVDDLLTYDTRPRFHAYMLLLQTIGWLANDRTPQGYDATILTRLDRVPQDIYAKTIRFLLGKAPAAPLLEYATNDHNRGEVAYYLGLASRVQGDFETAAAWYTIGTLYDQDSNMEHRFMEGELAQWEDLGLQQRRPAAETERRRLQDIRQGKAYDPAPLPFEQARTAATS</sequence>
<dbReference type="AlphaFoldDB" id="A0A6P1ZHL8"/>
<proteinExistence type="predicted"/>
<dbReference type="InterPro" id="IPR011990">
    <property type="entry name" value="TPR-like_helical_dom_sf"/>
</dbReference>
<feature type="compositionally biased region" description="Low complexity" evidence="1">
    <location>
        <begin position="88"/>
        <end position="103"/>
    </location>
</feature>
<dbReference type="SUPFAM" id="SSF48452">
    <property type="entry name" value="TPR-like"/>
    <property type="match status" value="1"/>
</dbReference>
<dbReference type="EMBL" id="QMIF01000005">
    <property type="protein sequence ID" value="TVM34112.1"/>
    <property type="molecule type" value="Genomic_DNA"/>
</dbReference>
<accession>A0A6P1ZHL8</accession>
<protein>
    <recommendedName>
        <fullName evidence="4">Tetratricopeptide repeat-containing protein</fullName>
    </recommendedName>
</protein>
<evidence type="ECO:0000313" key="2">
    <source>
        <dbReference type="EMBL" id="TVM34112.1"/>
    </source>
</evidence>
<feature type="compositionally biased region" description="Basic and acidic residues" evidence="1">
    <location>
        <begin position="1194"/>
        <end position="1210"/>
    </location>
</feature>
<evidence type="ECO:0000256" key="1">
    <source>
        <dbReference type="SAM" id="MobiDB-lite"/>
    </source>
</evidence>
<dbReference type="Gene3D" id="1.25.40.10">
    <property type="entry name" value="Tetratricopeptide repeat domain"/>
    <property type="match status" value="1"/>
</dbReference>
<feature type="region of interest" description="Disordered" evidence="1">
    <location>
        <begin position="86"/>
        <end position="121"/>
    </location>
</feature>
<gene>
    <name evidence="2" type="ORF">DQK91_09420</name>
</gene>
<name>A0A6P1ZHL8_9BACT</name>
<dbReference type="RefSeq" id="WP_144305109.1">
    <property type="nucleotide sequence ID" value="NZ_QMIF01000005.1"/>
</dbReference>